<dbReference type="EMBL" id="JADBJN010000001">
    <property type="protein sequence ID" value="KAG5685148.1"/>
    <property type="molecule type" value="Genomic_DNA"/>
</dbReference>
<name>A0A9J6CT61_POLVA</name>
<dbReference type="AlphaFoldDB" id="A0A9J6CT61"/>
<gene>
    <name evidence="2" type="ORF">PVAND_014340</name>
</gene>
<comment type="caution">
    <text evidence="2">The sequence shown here is derived from an EMBL/GenBank/DDBJ whole genome shotgun (WGS) entry which is preliminary data.</text>
</comment>
<evidence type="ECO:0000313" key="2">
    <source>
        <dbReference type="EMBL" id="KAG5685148.1"/>
    </source>
</evidence>
<dbReference type="Proteomes" id="UP001107558">
    <property type="component" value="Chromosome 1"/>
</dbReference>
<organism evidence="2 3">
    <name type="scientific">Polypedilum vanderplanki</name>
    <name type="common">Sleeping chironomid midge</name>
    <dbReference type="NCBI Taxonomy" id="319348"/>
    <lineage>
        <taxon>Eukaryota</taxon>
        <taxon>Metazoa</taxon>
        <taxon>Ecdysozoa</taxon>
        <taxon>Arthropoda</taxon>
        <taxon>Hexapoda</taxon>
        <taxon>Insecta</taxon>
        <taxon>Pterygota</taxon>
        <taxon>Neoptera</taxon>
        <taxon>Endopterygota</taxon>
        <taxon>Diptera</taxon>
        <taxon>Nematocera</taxon>
        <taxon>Chironomoidea</taxon>
        <taxon>Chironomidae</taxon>
        <taxon>Chironominae</taxon>
        <taxon>Polypedilum</taxon>
        <taxon>Polypedilum</taxon>
    </lineage>
</organism>
<dbReference type="Pfam" id="PF14214">
    <property type="entry name" value="Helitron_like_N"/>
    <property type="match status" value="1"/>
</dbReference>
<dbReference type="InterPro" id="IPR025476">
    <property type="entry name" value="Helitron_helicase-like"/>
</dbReference>
<sequence length="152" mass="17687">MNIVFRKNPQLHDITASQVANKEYVDSSISQDHAYKFMASITGSPAYWEQQKKKVLGMVRQFGIFTLFITLTAAETHWRELLVILKKTVDKEDITEETAGEMSFEEKARLIRTDPITCAQYFDHRFKRFLRLGKMLKMDHLADTGLFTTFTE</sequence>
<protein>
    <recommendedName>
        <fullName evidence="1">Helitron helicase-like domain-containing protein</fullName>
    </recommendedName>
</protein>
<evidence type="ECO:0000313" key="3">
    <source>
        <dbReference type="Proteomes" id="UP001107558"/>
    </source>
</evidence>
<keyword evidence="3" id="KW-1185">Reference proteome</keyword>
<proteinExistence type="predicted"/>
<accession>A0A9J6CT61</accession>
<feature type="domain" description="Helitron helicase-like" evidence="1">
    <location>
        <begin position="30"/>
        <end position="131"/>
    </location>
</feature>
<evidence type="ECO:0000259" key="1">
    <source>
        <dbReference type="Pfam" id="PF14214"/>
    </source>
</evidence>
<dbReference type="OrthoDB" id="8041622at2759"/>
<reference evidence="2" key="1">
    <citation type="submission" date="2021-03" db="EMBL/GenBank/DDBJ databases">
        <title>Chromosome level genome of the anhydrobiotic midge Polypedilum vanderplanki.</title>
        <authorList>
            <person name="Yoshida Y."/>
            <person name="Kikawada T."/>
            <person name="Gusev O."/>
        </authorList>
    </citation>
    <scope>NUCLEOTIDE SEQUENCE</scope>
    <source>
        <strain evidence="2">NIAS01</strain>
        <tissue evidence="2">Whole body or cell culture</tissue>
    </source>
</reference>